<dbReference type="OrthoDB" id="10653885at2759"/>
<dbReference type="Gene3D" id="1.10.30.10">
    <property type="entry name" value="High mobility group box domain"/>
    <property type="match status" value="1"/>
</dbReference>
<accession>A0A9N9H0Q3</accession>
<feature type="region of interest" description="Disordered" evidence="1">
    <location>
        <begin position="1"/>
        <end position="27"/>
    </location>
</feature>
<name>A0A9N9H0Q3_9GLOM</name>
<organism evidence="2 3">
    <name type="scientific">Acaulospora morrowiae</name>
    <dbReference type="NCBI Taxonomy" id="94023"/>
    <lineage>
        <taxon>Eukaryota</taxon>
        <taxon>Fungi</taxon>
        <taxon>Fungi incertae sedis</taxon>
        <taxon>Mucoromycota</taxon>
        <taxon>Glomeromycotina</taxon>
        <taxon>Glomeromycetes</taxon>
        <taxon>Diversisporales</taxon>
        <taxon>Acaulosporaceae</taxon>
        <taxon>Acaulospora</taxon>
    </lineage>
</organism>
<evidence type="ECO:0000256" key="1">
    <source>
        <dbReference type="SAM" id="MobiDB-lite"/>
    </source>
</evidence>
<feature type="compositionally biased region" description="Polar residues" evidence="1">
    <location>
        <begin position="1"/>
        <end position="18"/>
    </location>
</feature>
<sequence>MAPVRSSYNDISFIQVTPGQEHDDDEQTKKLRKATAMRNIVIEPLASVPFPPEISVDDLVESPKNSKQKFKSPNRFFIFRKAYCKEMIRQGKRYPQAMLSLYVGDHWKRLPEEQKEFYNSFAEKVRILFKEKYGAIACDDKGPSRSTNKVSKKVKKRQERKWKQPRHAESHVPQVATPPHTDDDMAHCSSFGAQLPTPAHLSTSTIENFSYVEQPATPMDDFLSSVQFPTVADLQSNTQLPTSVSTMTELARQLVTLLQIK</sequence>
<dbReference type="EMBL" id="CAJVPV010009657">
    <property type="protein sequence ID" value="CAG8643977.1"/>
    <property type="molecule type" value="Genomic_DNA"/>
</dbReference>
<dbReference type="InterPro" id="IPR036910">
    <property type="entry name" value="HMG_box_dom_sf"/>
</dbReference>
<feature type="compositionally biased region" description="Basic residues" evidence="1">
    <location>
        <begin position="150"/>
        <end position="165"/>
    </location>
</feature>
<dbReference type="SUPFAM" id="SSF47095">
    <property type="entry name" value="HMG-box"/>
    <property type="match status" value="1"/>
</dbReference>
<evidence type="ECO:0000313" key="3">
    <source>
        <dbReference type="Proteomes" id="UP000789342"/>
    </source>
</evidence>
<dbReference type="AlphaFoldDB" id="A0A9N9H0Q3"/>
<evidence type="ECO:0000313" key="2">
    <source>
        <dbReference type="EMBL" id="CAG8643977.1"/>
    </source>
</evidence>
<reference evidence="2" key="1">
    <citation type="submission" date="2021-06" db="EMBL/GenBank/DDBJ databases">
        <authorList>
            <person name="Kallberg Y."/>
            <person name="Tangrot J."/>
            <person name="Rosling A."/>
        </authorList>
    </citation>
    <scope>NUCLEOTIDE SEQUENCE</scope>
    <source>
        <strain evidence="2">CL551</strain>
    </source>
</reference>
<protein>
    <submittedName>
        <fullName evidence="2">5407_t:CDS:1</fullName>
    </submittedName>
</protein>
<gene>
    <name evidence="2" type="ORF">AMORRO_LOCUS9650</name>
</gene>
<proteinExistence type="predicted"/>
<feature type="region of interest" description="Disordered" evidence="1">
    <location>
        <begin position="140"/>
        <end position="176"/>
    </location>
</feature>
<dbReference type="Proteomes" id="UP000789342">
    <property type="component" value="Unassembled WGS sequence"/>
</dbReference>
<keyword evidence="3" id="KW-1185">Reference proteome</keyword>
<comment type="caution">
    <text evidence="2">The sequence shown here is derived from an EMBL/GenBank/DDBJ whole genome shotgun (WGS) entry which is preliminary data.</text>
</comment>